<feature type="non-terminal residue" evidence="2">
    <location>
        <position position="103"/>
    </location>
</feature>
<sequence length="103" mass="11516">MVEDVKTIPAPAAVGLGQPSYVWRFGLERRFELIRKHVPLEGRRILDIGCGIGTFVQRLRQFSPHVYGVDIDQERVRQGAVALPYLAVAVSEHLPFGDATFDV</sequence>
<dbReference type="CDD" id="cd02440">
    <property type="entry name" value="AdoMet_MTases"/>
    <property type="match status" value="1"/>
</dbReference>
<name>X0SXW6_9ZZZZ</name>
<dbReference type="Pfam" id="PF08241">
    <property type="entry name" value="Methyltransf_11"/>
    <property type="match status" value="1"/>
</dbReference>
<reference evidence="2" key="1">
    <citation type="journal article" date="2014" name="Front. Microbiol.">
        <title>High frequency of phylogenetically diverse reductive dehalogenase-homologous genes in deep subseafloor sedimentary metagenomes.</title>
        <authorList>
            <person name="Kawai M."/>
            <person name="Futagami T."/>
            <person name="Toyoda A."/>
            <person name="Takaki Y."/>
            <person name="Nishi S."/>
            <person name="Hori S."/>
            <person name="Arai W."/>
            <person name="Tsubouchi T."/>
            <person name="Morono Y."/>
            <person name="Uchiyama I."/>
            <person name="Ito T."/>
            <person name="Fujiyama A."/>
            <person name="Inagaki F."/>
            <person name="Takami H."/>
        </authorList>
    </citation>
    <scope>NUCLEOTIDE SEQUENCE</scope>
    <source>
        <strain evidence="2">Expedition CK06-06</strain>
    </source>
</reference>
<gene>
    <name evidence="2" type="ORF">S01H1_02518</name>
</gene>
<dbReference type="InterPro" id="IPR013216">
    <property type="entry name" value="Methyltransf_11"/>
</dbReference>
<dbReference type="InterPro" id="IPR029063">
    <property type="entry name" value="SAM-dependent_MTases_sf"/>
</dbReference>
<proteinExistence type="predicted"/>
<dbReference type="SUPFAM" id="SSF53335">
    <property type="entry name" value="S-adenosyl-L-methionine-dependent methyltransferases"/>
    <property type="match status" value="1"/>
</dbReference>
<accession>X0SXW6</accession>
<dbReference type="EMBL" id="BARS01001223">
    <property type="protein sequence ID" value="GAF85824.1"/>
    <property type="molecule type" value="Genomic_DNA"/>
</dbReference>
<protein>
    <recommendedName>
        <fullName evidence="1">Methyltransferase type 11 domain-containing protein</fullName>
    </recommendedName>
</protein>
<dbReference type="Gene3D" id="3.40.50.150">
    <property type="entry name" value="Vaccinia Virus protein VP39"/>
    <property type="match status" value="1"/>
</dbReference>
<dbReference type="GO" id="GO:0008757">
    <property type="term" value="F:S-adenosylmethionine-dependent methyltransferase activity"/>
    <property type="evidence" value="ECO:0007669"/>
    <property type="project" value="InterPro"/>
</dbReference>
<evidence type="ECO:0000313" key="2">
    <source>
        <dbReference type="EMBL" id="GAF85824.1"/>
    </source>
</evidence>
<comment type="caution">
    <text evidence="2">The sequence shown here is derived from an EMBL/GenBank/DDBJ whole genome shotgun (WGS) entry which is preliminary data.</text>
</comment>
<dbReference type="AlphaFoldDB" id="X0SXW6"/>
<feature type="domain" description="Methyltransferase type 11" evidence="1">
    <location>
        <begin position="46"/>
        <end position="103"/>
    </location>
</feature>
<organism evidence="2">
    <name type="scientific">marine sediment metagenome</name>
    <dbReference type="NCBI Taxonomy" id="412755"/>
    <lineage>
        <taxon>unclassified sequences</taxon>
        <taxon>metagenomes</taxon>
        <taxon>ecological metagenomes</taxon>
    </lineage>
</organism>
<evidence type="ECO:0000259" key="1">
    <source>
        <dbReference type="Pfam" id="PF08241"/>
    </source>
</evidence>